<proteinExistence type="predicted"/>
<comment type="caution">
    <text evidence="1">The sequence shown here is derived from an EMBL/GenBank/DDBJ whole genome shotgun (WGS) entry which is preliminary data.</text>
</comment>
<evidence type="ECO:0000313" key="2">
    <source>
        <dbReference type="Proteomes" id="UP001634394"/>
    </source>
</evidence>
<name>A0ABD3WAT1_SINWO</name>
<sequence>MVDKQLNWPREVGPILSNNLHHQPMVARRDKKCKMERDLNLKIQRTEMKLTSRINALATQLHEQSLLLKQLIEINKERMRAKGEQNKSSVTRGTP</sequence>
<organism evidence="1 2">
    <name type="scientific">Sinanodonta woodiana</name>
    <name type="common">Chinese pond mussel</name>
    <name type="synonym">Anodonta woodiana</name>
    <dbReference type="NCBI Taxonomy" id="1069815"/>
    <lineage>
        <taxon>Eukaryota</taxon>
        <taxon>Metazoa</taxon>
        <taxon>Spiralia</taxon>
        <taxon>Lophotrochozoa</taxon>
        <taxon>Mollusca</taxon>
        <taxon>Bivalvia</taxon>
        <taxon>Autobranchia</taxon>
        <taxon>Heteroconchia</taxon>
        <taxon>Palaeoheterodonta</taxon>
        <taxon>Unionida</taxon>
        <taxon>Unionoidea</taxon>
        <taxon>Unionidae</taxon>
        <taxon>Unioninae</taxon>
        <taxon>Sinanodonta</taxon>
    </lineage>
</organism>
<reference evidence="1 2" key="1">
    <citation type="submission" date="2024-11" db="EMBL/GenBank/DDBJ databases">
        <title>Chromosome-level genome assembly of the freshwater bivalve Anodonta woodiana.</title>
        <authorList>
            <person name="Chen X."/>
        </authorList>
    </citation>
    <scope>NUCLEOTIDE SEQUENCE [LARGE SCALE GENOMIC DNA]</scope>
    <source>
        <strain evidence="1">MN2024</strain>
        <tissue evidence="1">Gills</tissue>
    </source>
</reference>
<dbReference type="Proteomes" id="UP001634394">
    <property type="component" value="Unassembled WGS sequence"/>
</dbReference>
<dbReference type="EMBL" id="JBJQND010000007">
    <property type="protein sequence ID" value="KAL3871024.1"/>
    <property type="molecule type" value="Genomic_DNA"/>
</dbReference>
<accession>A0ABD3WAT1</accession>
<gene>
    <name evidence="1" type="ORF">ACJMK2_039048</name>
</gene>
<protein>
    <submittedName>
        <fullName evidence="1">Uncharacterized protein</fullName>
    </submittedName>
</protein>
<evidence type="ECO:0000313" key="1">
    <source>
        <dbReference type="EMBL" id="KAL3871024.1"/>
    </source>
</evidence>
<keyword evidence="2" id="KW-1185">Reference proteome</keyword>
<dbReference type="AlphaFoldDB" id="A0ABD3WAT1"/>